<feature type="region of interest" description="Disordered" evidence="1">
    <location>
        <begin position="153"/>
        <end position="172"/>
    </location>
</feature>
<dbReference type="AlphaFoldDB" id="A0A1Y0HVU4"/>
<reference evidence="2 3" key="1">
    <citation type="submission" date="2017-05" db="EMBL/GenBank/DDBJ databases">
        <authorList>
            <person name="Song R."/>
            <person name="Chenine A.L."/>
            <person name="Ruprecht R.M."/>
        </authorList>
    </citation>
    <scope>NUCLEOTIDE SEQUENCE [LARGE SCALE GENOMIC DNA]</scope>
    <source>
        <strain evidence="2 3">PSBB019</strain>
    </source>
</reference>
<sequence>MGAATVVVVLVIVTVVLARVRRQLRLAAAANPGALVALAAPVSDSAALLDQLPPKQRARQMPCILVVRDDEVDLWSTADPPMLLLRVPRAGLEVEVVALDLGIHRERLTLRLVRGDLRYDLVVQGSLGRRSWGHRGAIDGLDEVLRALGCPIRPTADAKPGRPGHVAEQPQG</sequence>
<proteinExistence type="predicted"/>
<gene>
    <name evidence="2" type="ORF">CBR64_07865</name>
</gene>
<evidence type="ECO:0000313" key="3">
    <source>
        <dbReference type="Proteomes" id="UP000196228"/>
    </source>
</evidence>
<dbReference type="EMBL" id="CP021383">
    <property type="protein sequence ID" value="ARU51415.1"/>
    <property type="molecule type" value="Genomic_DNA"/>
</dbReference>
<dbReference type="Proteomes" id="UP000196228">
    <property type="component" value="Chromosome"/>
</dbReference>
<accession>A0A1Y0HVU4</accession>
<organism evidence="2 3">
    <name type="scientific">Cellulosimicrobium cellulans</name>
    <name type="common">Arthrobacter luteus</name>
    <dbReference type="NCBI Taxonomy" id="1710"/>
    <lineage>
        <taxon>Bacteria</taxon>
        <taxon>Bacillati</taxon>
        <taxon>Actinomycetota</taxon>
        <taxon>Actinomycetes</taxon>
        <taxon>Micrococcales</taxon>
        <taxon>Promicromonosporaceae</taxon>
        <taxon>Cellulosimicrobium</taxon>
    </lineage>
</organism>
<dbReference type="KEGG" id="cceu:CBR64_07865"/>
<name>A0A1Y0HVU4_CELCE</name>
<protein>
    <submittedName>
        <fullName evidence="2">Uncharacterized protein</fullName>
    </submittedName>
</protein>
<evidence type="ECO:0000313" key="2">
    <source>
        <dbReference type="EMBL" id="ARU51415.1"/>
    </source>
</evidence>
<evidence type="ECO:0000256" key="1">
    <source>
        <dbReference type="SAM" id="MobiDB-lite"/>
    </source>
</evidence>